<dbReference type="Gene3D" id="3.40.50.10310">
    <property type="entry name" value="Creatininase"/>
    <property type="match status" value="1"/>
</dbReference>
<dbReference type="GO" id="GO:0009231">
    <property type="term" value="P:riboflavin biosynthetic process"/>
    <property type="evidence" value="ECO:0007669"/>
    <property type="project" value="TreeGrafter"/>
</dbReference>
<dbReference type="AlphaFoldDB" id="A0A146G7F4"/>
<dbReference type="InterPro" id="IPR024087">
    <property type="entry name" value="Creatininase-like_sf"/>
</dbReference>
<evidence type="ECO:0000256" key="5">
    <source>
        <dbReference type="ARBA" id="ARBA00024029"/>
    </source>
</evidence>
<comment type="caution">
    <text evidence="6">The sequence shown here is derived from an EMBL/GenBank/DDBJ whole genome shotgun (WGS) entry which is preliminary data.</text>
</comment>
<accession>A0A146G7F4</accession>
<evidence type="ECO:0000313" key="6">
    <source>
        <dbReference type="EMBL" id="GAT33645.1"/>
    </source>
</evidence>
<reference evidence="7" key="1">
    <citation type="journal article" date="2017" name="Genome Announc.">
        <title>Draft Genome Sequence of Terrimicrobium sacchariphilum NM-5T, a Facultative Anaerobic Soil Bacterium of the Class Spartobacteria.</title>
        <authorList>
            <person name="Qiu Y.L."/>
            <person name="Tourlousse D.M."/>
            <person name="Matsuura N."/>
            <person name="Ohashi A."/>
            <person name="Sekiguchi Y."/>
        </authorList>
    </citation>
    <scope>NUCLEOTIDE SEQUENCE [LARGE SCALE GENOMIC DNA]</scope>
    <source>
        <strain evidence="7">NM-5</strain>
    </source>
</reference>
<dbReference type="PANTHER" id="PTHR35005:SF1">
    <property type="entry name" value="2-AMINO-5-FORMYLAMINO-6-RIBOSYLAMINOPYRIMIDIN-4(3H)-ONE 5'-MONOPHOSPHATE DEFORMYLASE"/>
    <property type="match status" value="1"/>
</dbReference>
<keyword evidence="4" id="KW-0862">Zinc</keyword>
<comment type="similarity">
    <text evidence="5">Belongs to the creatininase superfamily.</text>
</comment>
<protein>
    <submittedName>
        <fullName evidence="6">Creatinine amidohydrolase</fullName>
    </submittedName>
</protein>
<dbReference type="Proteomes" id="UP000076023">
    <property type="component" value="Unassembled WGS sequence"/>
</dbReference>
<dbReference type="PANTHER" id="PTHR35005">
    <property type="entry name" value="3-DEHYDRO-SCYLLO-INOSOSE HYDROLASE"/>
    <property type="match status" value="1"/>
</dbReference>
<evidence type="ECO:0000256" key="4">
    <source>
        <dbReference type="ARBA" id="ARBA00022833"/>
    </source>
</evidence>
<sequence length="263" mass="28972">MIYGPGDSRKPVRLEHLSWTRIRDLQAGGGDMLLLPVGATEQHGPHLPINTDTVIATAACDYASAATGVPVLPALSYTVSVGHTERWPGTFSIFHETFIHTLREIAAWAVATGWKRLLLVNSHFGNDASLRVAVDRLRFDYVNRLQIATRNTFNLTPSIWEYFISDAADLHANKAETDLMLHLAPDSVDMSVAEDDPDRTTETIFNYMVANTSMNGVTGNPTEGTAERGKLLFEEIGEALAAIVEKARRETAPVEWHRTAGVF</sequence>
<dbReference type="InterPro" id="IPR003785">
    <property type="entry name" value="Creatininase/forma_Hydrolase"/>
</dbReference>
<proteinExistence type="inferred from homology"/>
<keyword evidence="3 6" id="KW-0378">Hydrolase</keyword>
<dbReference type="GO" id="GO:0016811">
    <property type="term" value="F:hydrolase activity, acting on carbon-nitrogen (but not peptide) bonds, in linear amides"/>
    <property type="evidence" value="ECO:0007669"/>
    <property type="project" value="TreeGrafter"/>
</dbReference>
<organism evidence="6 7">
    <name type="scientific">Terrimicrobium sacchariphilum</name>
    <dbReference type="NCBI Taxonomy" id="690879"/>
    <lineage>
        <taxon>Bacteria</taxon>
        <taxon>Pseudomonadati</taxon>
        <taxon>Verrucomicrobiota</taxon>
        <taxon>Terrimicrobiia</taxon>
        <taxon>Terrimicrobiales</taxon>
        <taxon>Terrimicrobiaceae</taxon>
        <taxon>Terrimicrobium</taxon>
    </lineage>
</organism>
<keyword evidence="7" id="KW-1185">Reference proteome</keyword>
<keyword evidence="2" id="KW-0479">Metal-binding</keyword>
<evidence type="ECO:0000256" key="1">
    <source>
        <dbReference type="ARBA" id="ARBA00001947"/>
    </source>
</evidence>
<gene>
    <name evidence="6" type="ORF">TSACC_22062</name>
</gene>
<dbReference type="OrthoDB" id="9801445at2"/>
<dbReference type="Pfam" id="PF02633">
    <property type="entry name" value="Creatininase"/>
    <property type="match status" value="1"/>
</dbReference>
<dbReference type="STRING" id="690879.TSACC_22062"/>
<dbReference type="GO" id="GO:0046872">
    <property type="term" value="F:metal ion binding"/>
    <property type="evidence" value="ECO:0007669"/>
    <property type="project" value="UniProtKB-KW"/>
</dbReference>
<evidence type="ECO:0000256" key="2">
    <source>
        <dbReference type="ARBA" id="ARBA00022723"/>
    </source>
</evidence>
<dbReference type="InParanoid" id="A0A146G7F4"/>
<dbReference type="RefSeq" id="WP_084400392.1">
    <property type="nucleotide sequence ID" value="NZ_BDCO01000002.1"/>
</dbReference>
<evidence type="ECO:0000313" key="7">
    <source>
        <dbReference type="Proteomes" id="UP000076023"/>
    </source>
</evidence>
<dbReference type="SUPFAM" id="SSF102215">
    <property type="entry name" value="Creatininase"/>
    <property type="match status" value="1"/>
</dbReference>
<name>A0A146G7F4_TERSA</name>
<dbReference type="EMBL" id="BDCO01000002">
    <property type="protein sequence ID" value="GAT33645.1"/>
    <property type="molecule type" value="Genomic_DNA"/>
</dbReference>
<comment type="cofactor">
    <cofactor evidence="1">
        <name>Zn(2+)</name>
        <dbReference type="ChEBI" id="CHEBI:29105"/>
    </cofactor>
</comment>
<evidence type="ECO:0000256" key="3">
    <source>
        <dbReference type="ARBA" id="ARBA00022801"/>
    </source>
</evidence>